<dbReference type="GeneID" id="9946578"/>
<reference evidence="1" key="1">
    <citation type="submission" date="2012-04" db="EMBL/GenBank/DDBJ databases">
        <title>The Genome Sequence of Loa loa.</title>
        <authorList>
            <consortium name="The Broad Institute Genome Sequencing Platform"/>
            <consortium name="Broad Institute Genome Sequencing Center for Infectious Disease"/>
            <person name="Nutman T.B."/>
            <person name="Fink D.L."/>
            <person name="Russ C."/>
            <person name="Young S."/>
            <person name="Zeng Q."/>
            <person name="Gargeya S."/>
            <person name="Alvarado L."/>
            <person name="Berlin A."/>
            <person name="Chapman S.B."/>
            <person name="Chen Z."/>
            <person name="Freedman E."/>
            <person name="Gellesch M."/>
            <person name="Goldberg J."/>
            <person name="Griggs A."/>
            <person name="Gujja S."/>
            <person name="Heilman E.R."/>
            <person name="Heiman D."/>
            <person name="Howarth C."/>
            <person name="Mehta T."/>
            <person name="Neiman D."/>
            <person name="Pearson M."/>
            <person name="Roberts A."/>
            <person name="Saif S."/>
            <person name="Shea T."/>
            <person name="Shenoy N."/>
            <person name="Sisk P."/>
            <person name="Stolte C."/>
            <person name="Sykes S."/>
            <person name="White J."/>
            <person name="Yandava C."/>
            <person name="Haas B."/>
            <person name="Henn M.R."/>
            <person name="Nusbaum C."/>
            <person name="Birren B."/>
        </authorList>
    </citation>
    <scope>NUCLEOTIDE SEQUENCE [LARGE SCALE GENOMIC DNA]</scope>
</reference>
<gene>
    <name evidence="1" type="ORF">LOAG_09145</name>
</gene>
<protein>
    <submittedName>
        <fullName evidence="1">Uncharacterized protein</fullName>
    </submittedName>
</protein>
<accession>A0A1S0TT07</accession>
<organism evidence="1">
    <name type="scientific">Loa loa</name>
    <name type="common">Eye worm</name>
    <name type="synonym">Filaria loa</name>
    <dbReference type="NCBI Taxonomy" id="7209"/>
    <lineage>
        <taxon>Eukaryota</taxon>
        <taxon>Metazoa</taxon>
        <taxon>Ecdysozoa</taxon>
        <taxon>Nematoda</taxon>
        <taxon>Chromadorea</taxon>
        <taxon>Rhabditida</taxon>
        <taxon>Spirurina</taxon>
        <taxon>Spiruromorpha</taxon>
        <taxon>Filarioidea</taxon>
        <taxon>Onchocercidae</taxon>
        <taxon>Loa</taxon>
    </lineage>
</organism>
<evidence type="ECO:0000313" key="1">
    <source>
        <dbReference type="EMBL" id="EFO19350.1"/>
    </source>
</evidence>
<dbReference type="RefSeq" id="XP_003144721.1">
    <property type="nucleotide sequence ID" value="XM_003144673.1"/>
</dbReference>
<dbReference type="InParanoid" id="A0A1S0TT07"/>
<dbReference type="OrthoDB" id="10374447at2759"/>
<sequence>MIRLLVHPQKKFCPFHAFRYYVRCFRKTKGKCCTLPDSAPIGGANLTTMTIKCFDEKITENWFGEIRYKENNEDKTVDYWSAATVAGSKEHLGIVKKASSSRQQGCCSNTQLAAAVATVISPLSSSVLTARYVVVE</sequence>
<dbReference type="EMBL" id="JH712122">
    <property type="protein sequence ID" value="EFO19350.1"/>
    <property type="molecule type" value="Genomic_DNA"/>
</dbReference>
<name>A0A1S0TT07_LOALO</name>
<dbReference type="CTD" id="9946578"/>
<dbReference type="AlphaFoldDB" id="A0A1S0TT07"/>
<dbReference type="KEGG" id="loa:LOAG_09145"/>
<proteinExistence type="predicted"/>